<dbReference type="Proteomes" id="UP000256257">
    <property type="component" value="Unassembled WGS sequence"/>
</dbReference>
<reference evidence="1 2" key="1">
    <citation type="submission" date="2018-06" db="EMBL/GenBank/DDBJ databases">
        <title>Novel Chryseobacterium species.</title>
        <authorList>
            <person name="Newman J."/>
            <person name="Hugo C."/>
            <person name="Oosthuizen L."/>
            <person name="Charimba G."/>
        </authorList>
    </citation>
    <scope>NUCLEOTIDE SEQUENCE [LARGE SCALE GENOMIC DNA]</scope>
    <source>
        <strain evidence="1 2">7_F195</strain>
    </source>
</reference>
<sequence>MDKTVVILINLSSITVYKYKPIQYPVKAITPKNSPVRINFCLDLPAFGNTFLIVNLFFNILHTTFSHLLRYE</sequence>
<proteinExistence type="predicted"/>
<evidence type="ECO:0000313" key="2">
    <source>
        <dbReference type="Proteomes" id="UP000256257"/>
    </source>
</evidence>
<gene>
    <name evidence="1" type="ORF">DRF67_09060</name>
</gene>
<protein>
    <submittedName>
        <fullName evidence="1">Uncharacterized protein</fullName>
    </submittedName>
</protein>
<keyword evidence="2" id="KW-1185">Reference proteome</keyword>
<accession>A0A3D9B3D0</accession>
<organism evidence="1 2">
    <name type="scientific">Chryseobacterium pennipullorum</name>
    <dbReference type="NCBI Taxonomy" id="2258963"/>
    <lineage>
        <taxon>Bacteria</taxon>
        <taxon>Pseudomonadati</taxon>
        <taxon>Bacteroidota</taxon>
        <taxon>Flavobacteriia</taxon>
        <taxon>Flavobacteriales</taxon>
        <taxon>Weeksellaceae</taxon>
        <taxon>Chryseobacterium group</taxon>
        <taxon>Chryseobacterium</taxon>
    </lineage>
</organism>
<evidence type="ECO:0000313" key="1">
    <source>
        <dbReference type="EMBL" id="REC48029.1"/>
    </source>
</evidence>
<dbReference type="EMBL" id="QNVV01000006">
    <property type="protein sequence ID" value="REC48029.1"/>
    <property type="molecule type" value="Genomic_DNA"/>
</dbReference>
<name>A0A3D9B3D0_9FLAO</name>
<dbReference type="AlphaFoldDB" id="A0A3D9B3D0"/>
<comment type="caution">
    <text evidence="1">The sequence shown here is derived from an EMBL/GenBank/DDBJ whole genome shotgun (WGS) entry which is preliminary data.</text>
</comment>